<keyword evidence="1" id="KW-0732">Signal</keyword>
<keyword evidence="3" id="KW-1185">Reference proteome</keyword>
<sequence>MKAKKFLAGSFILVFAVGSAIASSFQPERVHVRGKVYVNPEEWQCVPTNVFCDTEGSFECVVNILVSGVNTNVRGYKGPGACSPETYCILPLRRSTSEIVPAIPIKTIYEVRPWDVR</sequence>
<name>A0A3N0EIU1_SINP1</name>
<evidence type="ECO:0000313" key="3">
    <source>
        <dbReference type="Proteomes" id="UP000267469"/>
    </source>
</evidence>
<evidence type="ECO:0000313" key="2">
    <source>
        <dbReference type="EMBL" id="RNL87800.1"/>
    </source>
</evidence>
<organism evidence="2 3">
    <name type="scientific">Sinomicrobium pectinilyticum</name>
    <dbReference type="NCBI Taxonomy" id="1084421"/>
    <lineage>
        <taxon>Bacteria</taxon>
        <taxon>Pseudomonadati</taxon>
        <taxon>Bacteroidota</taxon>
        <taxon>Flavobacteriia</taxon>
        <taxon>Flavobacteriales</taxon>
        <taxon>Flavobacteriaceae</taxon>
        <taxon>Sinomicrobium</taxon>
    </lineage>
</organism>
<dbReference type="InterPro" id="IPR045391">
    <property type="entry name" value="DUF6520"/>
</dbReference>
<dbReference type="Pfam" id="PF20130">
    <property type="entry name" value="DUF6520"/>
    <property type="match status" value="1"/>
</dbReference>
<evidence type="ECO:0008006" key="4">
    <source>
        <dbReference type="Google" id="ProtNLM"/>
    </source>
</evidence>
<feature type="signal peptide" evidence="1">
    <location>
        <begin position="1"/>
        <end position="22"/>
    </location>
</feature>
<dbReference type="Proteomes" id="UP000267469">
    <property type="component" value="Unassembled WGS sequence"/>
</dbReference>
<dbReference type="OrthoDB" id="1462644at2"/>
<proteinExistence type="predicted"/>
<accession>A0A3N0EIU1</accession>
<gene>
    <name evidence="2" type="ORF">ED312_09815</name>
</gene>
<dbReference type="EMBL" id="RJTM01000069">
    <property type="protein sequence ID" value="RNL87800.1"/>
    <property type="molecule type" value="Genomic_DNA"/>
</dbReference>
<feature type="chain" id="PRO_5018077816" description="Secreted protein" evidence="1">
    <location>
        <begin position="23"/>
        <end position="117"/>
    </location>
</feature>
<evidence type="ECO:0000256" key="1">
    <source>
        <dbReference type="SAM" id="SignalP"/>
    </source>
</evidence>
<reference evidence="2 3" key="1">
    <citation type="submission" date="2018-10" db="EMBL/GenBank/DDBJ databases">
        <title>Sinomicrobium pectinilyticum sp. nov., a pectinase-producing bacterium isolated from alkaline and saline soil, and emended description of the genus Sinomicrobium.</title>
        <authorList>
            <person name="Cheng B."/>
            <person name="Li C."/>
            <person name="Lai Q."/>
            <person name="Du M."/>
            <person name="Shao Z."/>
            <person name="Xu P."/>
            <person name="Yang C."/>
        </authorList>
    </citation>
    <scope>NUCLEOTIDE SEQUENCE [LARGE SCALE GENOMIC DNA]</scope>
    <source>
        <strain evidence="2 3">5DNS001</strain>
    </source>
</reference>
<dbReference type="AlphaFoldDB" id="A0A3N0EIU1"/>
<comment type="caution">
    <text evidence="2">The sequence shown here is derived from an EMBL/GenBank/DDBJ whole genome shotgun (WGS) entry which is preliminary data.</text>
</comment>
<protein>
    <recommendedName>
        <fullName evidence="4">Secreted protein</fullName>
    </recommendedName>
</protein>
<dbReference type="RefSeq" id="WP_123215837.1">
    <property type="nucleotide sequence ID" value="NZ_RJTM01000069.1"/>
</dbReference>